<dbReference type="Proteomes" id="UP000823388">
    <property type="component" value="Chromosome 3K"/>
</dbReference>
<comment type="caution">
    <text evidence="2">The sequence shown here is derived from an EMBL/GenBank/DDBJ whole genome shotgun (WGS) entry which is preliminary data.</text>
</comment>
<keyword evidence="3" id="KW-1185">Reference proteome</keyword>
<gene>
    <name evidence="2" type="ORF">PVAP13_3KG484858</name>
</gene>
<name>A0A8T0V0L5_PANVG</name>
<feature type="region of interest" description="Disordered" evidence="1">
    <location>
        <begin position="28"/>
        <end position="164"/>
    </location>
</feature>
<evidence type="ECO:0000256" key="1">
    <source>
        <dbReference type="SAM" id="MobiDB-lite"/>
    </source>
</evidence>
<reference evidence="2" key="1">
    <citation type="submission" date="2020-05" db="EMBL/GenBank/DDBJ databases">
        <title>WGS assembly of Panicum virgatum.</title>
        <authorList>
            <person name="Lovell J.T."/>
            <person name="Jenkins J."/>
            <person name="Shu S."/>
            <person name="Juenger T.E."/>
            <person name="Schmutz J."/>
        </authorList>
    </citation>
    <scope>NUCLEOTIDE SEQUENCE</scope>
    <source>
        <strain evidence="2">AP13</strain>
    </source>
</reference>
<proteinExistence type="predicted"/>
<organism evidence="2 3">
    <name type="scientific">Panicum virgatum</name>
    <name type="common">Blackwell switchgrass</name>
    <dbReference type="NCBI Taxonomy" id="38727"/>
    <lineage>
        <taxon>Eukaryota</taxon>
        <taxon>Viridiplantae</taxon>
        <taxon>Streptophyta</taxon>
        <taxon>Embryophyta</taxon>
        <taxon>Tracheophyta</taxon>
        <taxon>Spermatophyta</taxon>
        <taxon>Magnoliopsida</taxon>
        <taxon>Liliopsida</taxon>
        <taxon>Poales</taxon>
        <taxon>Poaceae</taxon>
        <taxon>PACMAD clade</taxon>
        <taxon>Panicoideae</taxon>
        <taxon>Panicodae</taxon>
        <taxon>Paniceae</taxon>
        <taxon>Panicinae</taxon>
        <taxon>Panicum</taxon>
        <taxon>Panicum sect. Hiantes</taxon>
    </lineage>
</organism>
<accession>A0A8T0V0L5</accession>
<evidence type="ECO:0000313" key="2">
    <source>
        <dbReference type="EMBL" id="KAG2626924.1"/>
    </source>
</evidence>
<evidence type="ECO:0000313" key="3">
    <source>
        <dbReference type="Proteomes" id="UP000823388"/>
    </source>
</evidence>
<feature type="compositionally biased region" description="Low complexity" evidence="1">
    <location>
        <begin position="85"/>
        <end position="94"/>
    </location>
</feature>
<feature type="compositionally biased region" description="Basic residues" evidence="1">
    <location>
        <begin position="95"/>
        <end position="110"/>
    </location>
</feature>
<dbReference type="EMBL" id="CM029041">
    <property type="protein sequence ID" value="KAG2626924.1"/>
    <property type="molecule type" value="Genomic_DNA"/>
</dbReference>
<sequence>MHNGVLKPSRSRHFCKNTLAAVGDGRAVVSRGDGEGSCSQTKPPMENPLYTSSLSSHGFYGSGVVARHLPPPADRAPRRPSGTLPRVAPAVPGRPQRRRRSRPAAHHRSRPSSPPQPAAHPHSRQSYPAAGGAPLHDRRSSTARGRRHSAEQPTESSPVLQLGAADGTPHADLVLLLSMLAGSQLANLLHGSLIPWCRPSIPPQRMLIGV</sequence>
<dbReference type="AlphaFoldDB" id="A0A8T0V0L5"/>
<protein>
    <submittedName>
        <fullName evidence="2">Uncharacterized protein</fullName>
    </submittedName>
</protein>